<proteinExistence type="predicted"/>
<organism evidence="1 2">
    <name type="scientific">Streptomyces daqingensis</name>
    <dbReference type="NCBI Taxonomy" id="1472640"/>
    <lineage>
        <taxon>Bacteria</taxon>
        <taxon>Bacillati</taxon>
        <taxon>Actinomycetota</taxon>
        <taxon>Actinomycetes</taxon>
        <taxon>Kitasatosporales</taxon>
        <taxon>Streptomycetaceae</taxon>
        <taxon>Streptomyces</taxon>
    </lineage>
</organism>
<protein>
    <submittedName>
        <fullName evidence="1">ATP-binding protein</fullName>
    </submittedName>
</protein>
<keyword evidence="1" id="KW-0547">Nucleotide-binding</keyword>
<comment type="caution">
    <text evidence="1">The sequence shown here is derived from an EMBL/GenBank/DDBJ whole genome shotgun (WGS) entry which is preliminary data.</text>
</comment>
<keyword evidence="1" id="KW-0067">ATP-binding</keyword>
<dbReference type="InterPro" id="IPR027417">
    <property type="entry name" value="P-loop_NTPase"/>
</dbReference>
<keyword evidence="2" id="KW-1185">Reference proteome</keyword>
<dbReference type="EMBL" id="BMMP01000011">
    <property type="protein sequence ID" value="GGO52239.1"/>
    <property type="molecule type" value="Genomic_DNA"/>
</dbReference>
<dbReference type="GO" id="GO:0005524">
    <property type="term" value="F:ATP binding"/>
    <property type="evidence" value="ECO:0007669"/>
    <property type="project" value="UniProtKB-KW"/>
</dbReference>
<gene>
    <name evidence="1" type="ORF">GCM10012287_36110</name>
</gene>
<name>A0ABQ2MGS8_9ACTN</name>
<reference evidence="2" key="1">
    <citation type="journal article" date="2019" name="Int. J. Syst. Evol. Microbiol.">
        <title>The Global Catalogue of Microorganisms (GCM) 10K type strain sequencing project: providing services to taxonomists for standard genome sequencing and annotation.</title>
        <authorList>
            <consortium name="The Broad Institute Genomics Platform"/>
            <consortium name="The Broad Institute Genome Sequencing Center for Infectious Disease"/>
            <person name="Wu L."/>
            <person name="Ma J."/>
        </authorList>
    </citation>
    <scope>NUCLEOTIDE SEQUENCE [LARGE SCALE GENOMIC DNA]</scope>
    <source>
        <strain evidence="2">CGMCC 4.7178</strain>
    </source>
</reference>
<evidence type="ECO:0000313" key="1">
    <source>
        <dbReference type="EMBL" id="GGO52239.1"/>
    </source>
</evidence>
<dbReference type="SUPFAM" id="SSF52540">
    <property type="entry name" value="P-loop containing nucleoside triphosphate hydrolases"/>
    <property type="match status" value="1"/>
</dbReference>
<accession>A0ABQ2MGS8</accession>
<dbReference type="Gene3D" id="3.40.50.300">
    <property type="entry name" value="P-loop containing nucleotide triphosphate hydrolases"/>
    <property type="match status" value="1"/>
</dbReference>
<sequence>MNFQIIWEAEAVSSATRFIKDDPDGLREVFLAVDRIRITLPAGLRRRRDDRQWSLVTAPHDISRSPRVILLTGPSGAGKSRLSARSGLPVMRLDDFYKEAGDPTLPMLPHGTGVDWDSARSWDAEAAVAAVQELCVKGRTTVPLYDISLSARVGTETLDLDGARLFIAEGIFAADIVARCRELDLLADAICLRGRPTTTFRRRLLRDLREGRKSPPFLLRRGWRLMRSEGAIVQRHRALGAHPCGRDEAAERIRLLSTAGEARTAR</sequence>
<evidence type="ECO:0000313" key="2">
    <source>
        <dbReference type="Proteomes" id="UP000631535"/>
    </source>
</evidence>
<dbReference type="Proteomes" id="UP000631535">
    <property type="component" value="Unassembled WGS sequence"/>
</dbReference>